<dbReference type="PANTHER" id="PTHR31431:SF1">
    <property type="entry name" value="NUCLEOPORIN NUP188"/>
    <property type="match status" value="1"/>
</dbReference>
<proteinExistence type="predicted"/>
<keyword evidence="2" id="KW-1185">Reference proteome</keyword>
<name>A0AAV4DWM2_9GAST</name>
<accession>A0AAV4DWM2</accession>
<dbReference type="EMBL" id="BLXT01008389">
    <property type="protein sequence ID" value="GFO48464.1"/>
    <property type="molecule type" value="Genomic_DNA"/>
</dbReference>
<dbReference type="InterPro" id="IPR021827">
    <property type="entry name" value="Nup186/Nup192/Nup205"/>
</dbReference>
<dbReference type="GO" id="GO:0044611">
    <property type="term" value="C:nuclear pore inner ring"/>
    <property type="evidence" value="ECO:0007669"/>
    <property type="project" value="TreeGrafter"/>
</dbReference>
<protein>
    <submittedName>
        <fullName evidence="1">Nucleoporin nup188-like</fullName>
    </submittedName>
</protein>
<dbReference type="GO" id="GO:0017056">
    <property type="term" value="F:structural constituent of nuclear pore"/>
    <property type="evidence" value="ECO:0007669"/>
    <property type="project" value="InterPro"/>
</dbReference>
<dbReference type="Pfam" id="PF11894">
    <property type="entry name" value="Nup192"/>
    <property type="match status" value="1"/>
</dbReference>
<reference evidence="1 2" key="1">
    <citation type="journal article" date="2021" name="Elife">
        <title>Chloroplast acquisition without the gene transfer in kleptoplastic sea slugs, Plakobranchus ocellatus.</title>
        <authorList>
            <person name="Maeda T."/>
            <person name="Takahashi S."/>
            <person name="Yoshida T."/>
            <person name="Shimamura S."/>
            <person name="Takaki Y."/>
            <person name="Nagai Y."/>
            <person name="Toyoda A."/>
            <person name="Suzuki Y."/>
            <person name="Arimoto A."/>
            <person name="Ishii H."/>
            <person name="Satoh N."/>
            <person name="Nishiyama T."/>
            <person name="Hasebe M."/>
            <person name="Maruyama T."/>
            <person name="Minagawa J."/>
            <person name="Obokata J."/>
            <person name="Shigenobu S."/>
        </authorList>
    </citation>
    <scope>NUCLEOTIDE SEQUENCE [LARGE SCALE GENOMIC DNA]</scope>
</reference>
<comment type="caution">
    <text evidence="1">The sequence shown here is derived from an EMBL/GenBank/DDBJ whole genome shotgun (WGS) entry which is preliminary data.</text>
</comment>
<evidence type="ECO:0000313" key="2">
    <source>
        <dbReference type="Proteomes" id="UP000735302"/>
    </source>
</evidence>
<dbReference type="GO" id="GO:0006606">
    <property type="term" value="P:protein import into nucleus"/>
    <property type="evidence" value="ECO:0007669"/>
    <property type="project" value="TreeGrafter"/>
</dbReference>
<dbReference type="AlphaFoldDB" id="A0AAV4DWM2"/>
<dbReference type="PANTHER" id="PTHR31431">
    <property type="entry name" value="NUCLEOPORIN NUP188 HOMOLOG"/>
    <property type="match status" value="1"/>
</dbReference>
<dbReference type="InterPro" id="IPR044840">
    <property type="entry name" value="Nup188"/>
</dbReference>
<dbReference type="Proteomes" id="UP000735302">
    <property type="component" value="Unassembled WGS sequence"/>
</dbReference>
<dbReference type="GO" id="GO:0006405">
    <property type="term" value="P:RNA export from nucleus"/>
    <property type="evidence" value="ECO:0007669"/>
    <property type="project" value="TreeGrafter"/>
</dbReference>
<sequence length="794" mass="88141">MQVSPMSILACLGKDAESIRDMFLTRLQAKSEDIQLKVGILELLSVCVDFQPGLIEIFLNVQTQHGDSSRTDVNKPEVKHGRNSCLPVLLKLMEQSCQYNVYCPPELLAACMELVHALWAGLRETPMAVLRQSGTFWPSVLQPLKMDVPAVEEGDQVSLQAAKLHSKICAFCMRIIALEIFAVAETFLNASFKSNLQATFTGERLMYWSKTVRAKVERAGLSRVPESESPSHEQSLWDHPPLNLLLAWKNFLITVSKFKVQEVQITDRNKADILYNLLEGIRAQFKAGHLSELKVKLASISSALYFTLLKIWGRELWDRQLSEYAASPRTLSPPAATLRNLTQTLIESMGGETLIPSVLIGLLGSTSLILQQCGQKIDTLPSLLRDLLPVLCSAFLRSSWALPALLDSMDKNKDGIADQGSAPLAAEFGVQVKLQITCCCLMVEILHNSQDLNSALKVLQEQGILSSILATTEAFFKSRQGISYVYSSLLLLTKIAESEMGASALVTSNLTSHLCLVLTACYTREDSFQPRNLLAKAFSTSRPATVSWHTLYCLSLDLFAVCLQTLGHAFLEDALNLVGVHQDRLQQSLEMARVSLNHYALSEAEATCSFLMQLCRFQREWNFHLPQVMAKLMTSLMAMVQMYVALLIRPRYLLHLLEHTRAGDSNNDSKLLLQLPAHLQHQTSLDDVDQPTHSLVDAQLSILKLVVKALLCLKHFTPVLPEILLDQSVDVSEWEPVLQLTFGTPSLDGDVTTLSFGTLLNCVTACIRLLTKSDSKALSPHRASPDPKQAHVPK</sequence>
<evidence type="ECO:0000313" key="1">
    <source>
        <dbReference type="EMBL" id="GFO48464.1"/>
    </source>
</evidence>
<gene>
    <name evidence="1" type="ORF">PoB_007496900</name>
</gene>
<organism evidence="1 2">
    <name type="scientific">Plakobranchus ocellatus</name>
    <dbReference type="NCBI Taxonomy" id="259542"/>
    <lineage>
        <taxon>Eukaryota</taxon>
        <taxon>Metazoa</taxon>
        <taxon>Spiralia</taxon>
        <taxon>Lophotrochozoa</taxon>
        <taxon>Mollusca</taxon>
        <taxon>Gastropoda</taxon>
        <taxon>Heterobranchia</taxon>
        <taxon>Euthyneura</taxon>
        <taxon>Panpulmonata</taxon>
        <taxon>Sacoglossa</taxon>
        <taxon>Placobranchoidea</taxon>
        <taxon>Plakobranchidae</taxon>
        <taxon>Plakobranchus</taxon>
    </lineage>
</organism>